<evidence type="ECO:0000256" key="2">
    <source>
        <dbReference type="ARBA" id="ARBA00022732"/>
    </source>
</evidence>
<name>A0A1S5Q8K1_9CAUD</name>
<dbReference type="GO" id="GO:0098015">
    <property type="term" value="C:virus tail"/>
    <property type="evidence" value="ECO:0007669"/>
    <property type="project" value="UniProtKB-KW"/>
</dbReference>
<evidence type="ECO:0000256" key="1">
    <source>
        <dbReference type="ARBA" id="ARBA00004328"/>
    </source>
</evidence>
<comment type="subcellular location">
    <subcellularLocation>
        <location evidence="1">Virion</location>
    </subcellularLocation>
</comment>
<evidence type="ECO:0000259" key="4">
    <source>
        <dbReference type="Pfam" id="PF03906"/>
    </source>
</evidence>
<dbReference type="Pfam" id="PF03906">
    <property type="entry name" value="Phage_T7_tail"/>
    <property type="match status" value="1"/>
</dbReference>
<protein>
    <submittedName>
        <fullName evidence="5">Putative tail fiber protein</fullName>
    </submittedName>
</protein>
<keyword evidence="2" id="KW-1227">Viral tail protein</keyword>
<reference evidence="5 6" key="1">
    <citation type="journal article" date="2016" name="PLoS ONE">
        <title>Genomic Characterization of the Novel Aeromonas hydrophila Phage Ahp1 Suggests the Derivation of a New Subgroup from phiKMV-Like Family.</title>
        <authorList>
            <person name="Wang J.B."/>
            <person name="Lin N.T."/>
            <person name="Tseng Y.H."/>
            <person name="Weng S.F."/>
        </authorList>
    </citation>
    <scope>NUCLEOTIDE SEQUENCE [LARGE SCALE GENOMIC DNA]</scope>
</reference>
<sequence length="779" mass="82412">MNLYSEWFSVLRVGGDYKTMHLYSGTGGDTFDINFAGGYIDRAHVKALVSTGDVVSLQFSSASRVRTSRPILVGETVLIYRDTPKVVPLAQFSDGALLTGDNLDRNAKQAVFVAAEMLDRFDTFGSSLETSVEQVSEALQVAAAALAKAEVADEKASSVLGVAEAAKVESSSAITKSMQAYNSAMGEKGYRLSWNGFSLVGTFEYGCVVRTPTDAVVDLSTGKPYKYTGNIPADGYVVAEGDKPNSMWSDLNVYSTARELREGYTKSQYARVGSFAVGGVRVVAGVSAVVHSDGLYYSPISGSRDILPNSAPDSGMVCVGLLNGSDVDSLANWVVGQNTLINEALRSKSIRGGGVVTVPAGDFYSAETIQLLDFVQIRGVSRRRSRISNAPGFTGPVLVNATKGTLGSSNVPEYLSYSGISQCTVFATDTVRVGVYARHATNESDFSRLTVQGFSEVNLYVLGCFYCDFSGGVSRDALKYGMVFGRKLYSEGGLNEVNACALNNIRSNYSGMDNTYDPAVDSLNGAGITIWSANSCAFDYVGAENSYGAGLVIRKGVNSTLQTVYIEANGRSAKAVDKIGLVVVNADFPQLIISNLNLTRNQRVYLDSGSIVDIGNLYSESFDSGLFKGTGKVSLGSGLYVNRLIAADVALVVNKTLVMHGTATGVSMSSYSSLDNSWMVAGGVVSNVRIVMIPSVTLTTTDPILIGIQGGSQEVSFGTSFTAGVPIERVINQPTPAGMYRLRHRSNSLPAASSGLTAAFAVGVYCINGAPIYNSAIGG</sequence>
<keyword evidence="3" id="KW-0946">Virion</keyword>
<evidence type="ECO:0000256" key="3">
    <source>
        <dbReference type="ARBA" id="ARBA00022844"/>
    </source>
</evidence>
<dbReference type="Proteomes" id="UP000230040">
    <property type="component" value="Segment"/>
</dbReference>
<accession>A0A1S5Q8K1</accession>
<feature type="domain" description="Bacteriophage T7 tail fibre protein-like N-terminal" evidence="4">
    <location>
        <begin position="24"/>
        <end position="120"/>
    </location>
</feature>
<keyword evidence="6" id="KW-1185">Reference proteome</keyword>
<dbReference type="InterPro" id="IPR005604">
    <property type="entry name" value="Phage_T7_tail_fibre-like_N"/>
</dbReference>
<evidence type="ECO:0000313" key="6">
    <source>
        <dbReference type="Proteomes" id="UP000230040"/>
    </source>
</evidence>
<organism evidence="5 6">
    <name type="scientific">Aeromonas phage Ahp1</name>
    <dbReference type="NCBI Taxonomy" id="1747286"/>
    <lineage>
        <taxon>Viruses</taxon>
        <taxon>Duplodnaviria</taxon>
        <taxon>Heunggongvirae</taxon>
        <taxon>Uroviricota</taxon>
        <taxon>Caudoviricetes</taxon>
        <taxon>Autographivirales</taxon>
        <taxon>Autonotataviridae</taxon>
        <taxon>Melnykvirinae</taxon>
        <taxon>Ahphunavirus</taxon>
        <taxon>Ahphunavirus Ahp1</taxon>
    </lineage>
</organism>
<proteinExistence type="predicted"/>
<gene>
    <name evidence="5" type="ORF">Ahp1_40</name>
</gene>
<evidence type="ECO:0000313" key="5">
    <source>
        <dbReference type="EMBL" id="ALP47759.1"/>
    </source>
</evidence>
<dbReference type="EMBL" id="KT949345">
    <property type="protein sequence ID" value="ALP47759.1"/>
    <property type="molecule type" value="Genomic_DNA"/>
</dbReference>